<accession>A0AAV2K8A8</accession>
<gene>
    <name evidence="1" type="ORF">KC01_LOCUS16283</name>
</gene>
<organism evidence="1 2">
    <name type="scientific">Knipowitschia caucasica</name>
    <name type="common">Caucasian dwarf goby</name>
    <name type="synonym">Pomatoschistus caucasicus</name>
    <dbReference type="NCBI Taxonomy" id="637954"/>
    <lineage>
        <taxon>Eukaryota</taxon>
        <taxon>Metazoa</taxon>
        <taxon>Chordata</taxon>
        <taxon>Craniata</taxon>
        <taxon>Vertebrata</taxon>
        <taxon>Euteleostomi</taxon>
        <taxon>Actinopterygii</taxon>
        <taxon>Neopterygii</taxon>
        <taxon>Teleostei</taxon>
        <taxon>Neoteleostei</taxon>
        <taxon>Acanthomorphata</taxon>
        <taxon>Gobiaria</taxon>
        <taxon>Gobiiformes</taxon>
        <taxon>Gobioidei</taxon>
        <taxon>Gobiidae</taxon>
        <taxon>Gobiinae</taxon>
        <taxon>Knipowitschia</taxon>
    </lineage>
</organism>
<dbReference type="AlphaFoldDB" id="A0AAV2K8A8"/>
<dbReference type="Pfam" id="PF14774">
    <property type="entry name" value="FAM177"/>
    <property type="match status" value="1"/>
</dbReference>
<sequence length="165" mass="18610">MSHKEQEAGAMQETQFGCVEAPQKRVIYFTNGETLDLDSDEEEEEEEEKAVGYFGDNRRKGRFSLKNLVLRVGRLSLLTCDFLGERLAGALGLNEAKYQYAIDQHQRQKKIVDDAGTTPLSPSEVCRYGATEGTRQVHSDAQLDKGRLNWGRGPPRRRSCACARR</sequence>
<evidence type="ECO:0000313" key="2">
    <source>
        <dbReference type="Proteomes" id="UP001497482"/>
    </source>
</evidence>
<dbReference type="PANTHER" id="PTHR31206:SF5">
    <property type="entry name" value="PROTEIN FAM177A1"/>
    <property type="match status" value="1"/>
</dbReference>
<reference evidence="1 2" key="1">
    <citation type="submission" date="2024-04" db="EMBL/GenBank/DDBJ databases">
        <authorList>
            <person name="Waldvogel A.-M."/>
            <person name="Schoenle A."/>
        </authorList>
    </citation>
    <scope>NUCLEOTIDE SEQUENCE [LARGE SCALE GENOMIC DNA]</scope>
</reference>
<name>A0AAV2K8A8_KNICA</name>
<dbReference type="Proteomes" id="UP001497482">
    <property type="component" value="Chromosome 17"/>
</dbReference>
<keyword evidence="2" id="KW-1185">Reference proteome</keyword>
<proteinExistence type="predicted"/>
<dbReference type="EMBL" id="OZ035839">
    <property type="protein sequence ID" value="CAL1586157.1"/>
    <property type="molecule type" value="Genomic_DNA"/>
</dbReference>
<dbReference type="PANTHER" id="PTHR31206">
    <property type="entry name" value="LP10445P"/>
    <property type="match status" value="1"/>
</dbReference>
<evidence type="ECO:0000313" key="1">
    <source>
        <dbReference type="EMBL" id="CAL1586157.1"/>
    </source>
</evidence>
<protein>
    <submittedName>
        <fullName evidence="1">Uncharacterized protein</fullName>
    </submittedName>
</protein>
<dbReference type="InterPro" id="IPR028260">
    <property type="entry name" value="FAM177"/>
</dbReference>